<dbReference type="InterPro" id="IPR058666">
    <property type="entry name" value="SASH1/NUB1_homeodomain"/>
</dbReference>
<dbReference type="PROSITE" id="PS50105">
    <property type="entry name" value="SAM_DOMAIN"/>
    <property type="match status" value="3"/>
</dbReference>
<dbReference type="CDD" id="cd09527">
    <property type="entry name" value="SAM_Samd5"/>
    <property type="match status" value="1"/>
</dbReference>
<dbReference type="Pfam" id="PF07653">
    <property type="entry name" value="SH3_2"/>
    <property type="match status" value="1"/>
</dbReference>
<feature type="region of interest" description="Disordered" evidence="7">
    <location>
        <begin position="441"/>
        <end position="467"/>
    </location>
</feature>
<feature type="domain" description="SAM" evidence="9">
    <location>
        <begin position="1040"/>
        <end position="1104"/>
    </location>
</feature>
<feature type="compositionally biased region" description="Polar residues" evidence="7">
    <location>
        <begin position="445"/>
        <end position="460"/>
    </location>
</feature>
<dbReference type="SMART" id="SM00454">
    <property type="entry name" value="SAM"/>
    <property type="match status" value="3"/>
</dbReference>
<keyword evidence="2 6" id="KW-0728">SH3 domain</keyword>
<evidence type="ECO:0000259" key="8">
    <source>
        <dbReference type="PROSITE" id="PS50002"/>
    </source>
</evidence>
<feature type="domain" description="SAM" evidence="9">
    <location>
        <begin position="587"/>
        <end position="648"/>
    </location>
</feature>
<proteinExistence type="predicted"/>
<evidence type="ECO:0000313" key="10">
    <source>
        <dbReference type="EMBL" id="CAL1283922.1"/>
    </source>
</evidence>
<dbReference type="SUPFAM" id="SSF50044">
    <property type="entry name" value="SH3-domain"/>
    <property type="match status" value="1"/>
</dbReference>
<dbReference type="SUPFAM" id="SSF47769">
    <property type="entry name" value="SAM/Pointed domain"/>
    <property type="match status" value="3"/>
</dbReference>
<comment type="subunit">
    <text evidence="4">Interacts promiscuously (via SAM domain) with EPHA5, EPHA6, EPHA7, EPHA8, EPHB1, EPHB2, EPHB3 and EPHB4 (via SAM domain) (in vitro).</text>
</comment>
<dbReference type="PANTHER" id="PTHR12301:SF11">
    <property type="entry name" value="PH DOMAIN-CONTAINING PROTEIN"/>
    <property type="match status" value="1"/>
</dbReference>
<dbReference type="Pfam" id="PF26285">
    <property type="entry name" value="SASH1_Homeodomain"/>
    <property type="match status" value="1"/>
</dbReference>
<sequence>MSENNIVREWLKYLDLEQYYESFVDNGYDDLEMCKQIGEPDLDAIGVRTPKHRQLIRQAVRTLLEKGGTSVYISLEECGRLGRDGPKGDGVIHPSSGAQEGAAADDSGRKSSISVDNRSSPTTLLSSSRFRSSSSTCIDRDSREKYHPEGKKKAGLGKFFRHLGSAKTSPRHGPKPGLPKSNSQAERTQIDDASPGLGNEPEEEEEQMKIVKMVQESYISTRSQPSQSVIAELGRAMSWSSQGTKKKDKNYMSLFFSEGSAKNSKSFDPAKESKSWCEQTTTNKQSPVTTASSPVLTNHCTSTTAATTTTTSTEKSSAPAVCGGDCGNIMCSLSPVCIEDIFDDPKKPSSPTGPPSDEVSDDGSLRRRTKSEGCYSAAYRCKSSKKSSPSLDSSRELLSPPAQDDSDEVDAAPNEGTRTSSSTWSGRVRDLKREVKHRICRLRSPKSSNSSQVPDSNTTVLEAPDSTENISKECEVVTNQQSVLSNSNQGFSSTGEEESFAEGGRSLGRARALVDCTPSPYDKDGLAFKKGDIIDILAKSSSGYWVGKLGNQIGHFKFINVEEIPNGDRKSSKRRFSSFENKSNFGKTLEDLLEHLGLEVYMNVLVLNGYHNLDSLKGIEEQDLISLGIVNSDHRIKLLNAIEYFEDLNLGVTSGSVEGTQSPLHQQKSNHVPFSSRFSSPRKRSESCSSNVPESYLPYSPKVSNTDAYPDPAYTCNEINNLDYGMPSVNRSNGTEQIEDDRSRDILNIPLNRPSDKLYFYSDLHSNQKIHYSYGRGISAYTEQLYFSRAGLVIDSPNKSQLLSQMNYLEKLSDFSVGGPTFNHLNGSIYPNSGAYITKEEKYLMESSRLKLKEQMRSLGMGQESNHVKQRRNESDFNGYLDEGPYQNSLPLESSENNGKSLTLPRQMRGCPPSDLLILQPADVGVYKSDRKGKKSRRRKESPQPLLQCSTQPFTLDDFVAKKLQDEQIDLCSEPYTDKTGFCGIPPALVQRYADELQQDIFDVAEALDRERVRALQRRGRPAVPNDFLADSCCEPVVEANYSSLSDWLISLGLPIYEKLFHCNGCTELYHIAGLKDKDLIRYGIENPKHIRLLTTAIEALHIHIEHCQYIA</sequence>
<feature type="region of interest" description="Disordered" evidence="7">
    <location>
        <begin position="384"/>
        <end position="428"/>
    </location>
</feature>
<dbReference type="FunFam" id="1.10.150.50:FF:000055">
    <property type="entry name" value="Sterile alpha motif domain containing 5"/>
    <property type="match status" value="1"/>
</dbReference>
<feature type="compositionally biased region" description="Low complexity" evidence="7">
    <location>
        <begin position="386"/>
        <end position="401"/>
    </location>
</feature>
<dbReference type="Gene3D" id="1.10.150.50">
    <property type="entry name" value="Transcription Factor, Ets-1"/>
    <property type="match status" value="3"/>
</dbReference>
<evidence type="ECO:0000256" key="2">
    <source>
        <dbReference type="ARBA" id="ARBA00022443"/>
    </source>
</evidence>
<feature type="region of interest" description="Disordered" evidence="7">
    <location>
        <begin position="860"/>
        <end position="907"/>
    </location>
</feature>
<organism evidence="10 11">
    <name type="scientific">Larinioides sclopetarius</name>
    <dbReference type="NCBI Taxonomy" id="280406"/>
    <lineage>
        <taxon>Eukaryota</taxon>
        <taxon>Metazoa</taxon>
        <taxon>Ecdysozoa</taxon>
        <taxon>Arthropoda</taxon>
        <taxon>Chelicerata</taxon>
        <taxon>Arachnida</taxon>
        <taxon>Araneae</taxon>
        <taxon>Araneomorphae</taxon>
        <taxon>Entelegynae</taxon>
        <taxon>Araneoidea</taxon>
        <taxon>Araneidae</taxon>
        <taxon>Larinioides</taxon>
    </lineage>
</organism>
<dbReference type="InterPro" id="IPR051725">
    <property type="entry name" value="SAM-SH3_domain_protein"/>
</dbReference>
<dbReference type="Gene3D" id="2.30.30.40">
    <property type="entry name" value="SH3 Domains"/>
    <property type="match status" value="1"/>
</dbReference>
<feature type="region of interest" description="Disordered" evidence="7">
    <location>
        <begin position="276"/>
        <end position="296"/>
    </location>
</feature>
<feature type="domain" description="SAM" evidence="9">
    <location>
        <begin position="2"/>
        <end position="66"/>
    </location>
</feature>
<feature type="compositionally biased region" description="Basic residues" evidence="7">
    <location>
        <begin position="931"/>
        <end position="940"/>
    </location>
</feature>
<keyword evidence="11" id="KW-1185">Reference proteome</keyword>
<dbReference type="EMBL" id="CAXIEN010000173">
    <property type="protein sequence ID" value="CAL1283922.1"/>
    <property type="molecule type" value="Genomic_DNA"/>
</dbReference>
<dbReference type="InterPro" id="IPR001452">
    <property type="entry name" value="SH3_domain"/>
</dbReference>
<dbReference type="PANTHER" id="PTHR12301">
    <property type="entry name" value="SAM-DOMAIN, SH3 AND NUCLEAR LOCALIZATION SIGNALS PROTEIN RELATED"/>
    <property type="match status" value="1"/>
</dbReference>
<evidence type="ECO:0000259" key="9">
    <source>
        <dbReference type="PROSITE" id="PS50105"/>
    </source>
</evidence>
<evidence type="ECO:0000256" key="3">
    <source>
        <dbReference type="ARBA" id="ARBA00022490"/>
    </source>
</evidence>
<feature type="region of interest" description="Disordered" evidence="7">
    <location>
        <begin position="83"/>
        <end position="207"/>
    </location>
</feature>
<protein>
    <recommendedName>
        <fullName evidence="5">Sterile alpha motif domain-containing protein 5</fullName>
    </recommendedName>
</protein>
<evidence type="ECO:0000313" key="11">
    <source>
        <dbReference type="Proteomes" id="UP001497382"/>
    </source>
</evidence>
<feature type="compositionally biased region" description="Basic and acidic residues" evidence="7">
    <location>
        <begin position="138"/>
        <end position="152"/>
    </location>
</feature>
<dbReference type="InterPro" id="IPR013761">
    <property type="entry name" value="SAM/pointed_sf"/>
</dbReference>
<accession>A0AAV2AJR6</accession>
<dbReference type="InterPro" id="IPR036028">
    <property type="entry name" value="SH3-like_dom_sf"/>
</dbReference>
<comment type="subcellular location">
    <subcellularLocation>
        <location evidence="1">Cytoplasm</location>
    </subcellularLocation>
</comment>
<name>A0AAV2AJR6_9ARAC</name>
<dbReference type="GO" id="GO:0005737">
    <property type="term" value="C:cytoplasm"/>
    <property type="evidence" value="ECO:0007669"/>
    <property type="project" value="UniProtKB-SubCell"/>
</dbReference>
<feature type="region of interest" description="Disordered" evidence="7">
    <location>
        <begin position="927"/>
        <end position="947"/>
    </location>
</feature>
<dbReference type="Pfam" id="PF00536">
    <property type="entry name" value="SAM_1"/>
    <property type="match status" value="2"/>
</dbReference>
<dbReference type="Pfam" id="PF07647">
    <property type="entry name" value="SAM_2"/>
    <property type="match status" value="1"/>
</dbReference>
<evidence type="ECO:0000256" key="6">
    <source>
        <dbReference type="PROSITE-ProRule" id="PRU00192"/>
    </source>
</evidence>
<keyword evidence="3" id="KW-0963">Cytoplasm</keyword>
<dbReference type="Proteomes" id="UP001497382">
    <property type="component" value="Unassembled WGS sequence"/>
</dbReference>
<dbReference type="PROSITE" id="PS50002">
    <property type="entry name" value="SH3"/>
    <property type="match status" value="1"/>
</dbReference>
<feature type="compositionally biased region" description="Low complexity" evidence="7">
    <location>
        <begin position="416"/>
        <end position="426"/>
    </location>
</feature>
<dbReference type="AlphaFoldDB" id="A0AAV2AJR6"/>
<comment type="caution">
    <text evidence="10">The sequence shown here is derived from an EMBL/GenBank/DDBJ whole genome shotgun (WGS) entry which is preliminary data.</text>
</comment>
<feature type="region of interest" description="Disordered" evidence="7">
    <location>
        <begin position="656"/>
        <end position="696"/>
    </location>
</feature>
<feature type="domain" description="SH3" evidence="8">
    <location>
        <begin position="505"/>
        <end position="566"/>
    </location>
</feature>
<feature type="region of interest" description="Disordered" evidence="7">
    <location>
        <begin position="342"/>
        <end position="369"/>
    </location>
</feature>
<dbReference type="InterPro" id="IPR001660">
    <property type="entry name" value="SAM"/>
</dbReference>
<evidence type="ECO:0000256" key="1">
    <source>
        <dbReference type="ARBA" id="ARBA00004496"/>
    </source>
</evidence>
<gene>
    <name evidence="10" type="ORF">LARSCL_LOCUS12887</name>
</gene>
<feature type="compositionally biased region" description="Low complexity" evidence="7">
    <location>
        <begin position="118"/>
        <end position="136"/>
    </location>
</feature>
<feature type="compositionally biased region" description="Polar residues" evidence="7">
    <location>
        <begin position="886"/>
        <end position="901"/>
    </location>
</feature>
<evidence type="ECO:0000256" key="5">
    <source>
        <dbReference type="ARBA" id="ARBA00073398"/>
    </source>
</evidence>
<feature type="compositionally biased region" description="Polar residues" evidence="7">
    <location>
        <begin position="656"/>
        <end position="672"/>
    </location>
</feature>
<evidence type="ECO:0000256" key="7">
    <source>
        <dbReference type="SAM" id="MobiDB-lite"/>
    </source>
</evidence>
<dbReference type="SMART" id="SM00326">
    <property type="entry name" value="SH3"/>
    <property type="match status" value="1"/>
</dbReference>
<reference evidence="10 11" key="1">
    <citation type="submission" date="2024-04" db="EMBL/GenBank/DDBJ databases">
        <authorList>
            <person name="Rising A."/>
            <person name="Reimegard J."/>
            <person name="Sonavane S."/>
            <person name="Akerstrom W."/>
            <person name="Nylinder S."/>
            <person name="Hedman E."/>
            <person name="Kallberg Y."/>
        </authorList>
    </citation>
    <scope>NUCLEOTIDE SEQUENCE [LARGE SCALE GENOMIC DNA]</scope>
</reference>
<evidence type="ECO:0000256" key="4">
    <source>
        <dbReference type="ARBA" id="ARBA00065890"/>
    </source>
</evidence>